<proteinExistence type="predicted"/>
<keyword evidence="2" id="KW-1185">Reference proteome</keyword>
<dbReference type="Proteomes" id="UP000246410">
    <property type="component" value="Unassembled WGS sequence"/>
</dbReference>
<dbReference type="EMBL" id="QGTL01000008">
    <property type="protein sequence ID" value="PWV72699.1"/>
    <property type="molecule type" value="Genomic_DNA"/>
</dbReference>
<dbReference type="AlphaFoldDB" id="A0A317NBY8"/>
<organism evidence="1 2">
    <name type="scientific">Nocardia neocaledoniensis</name>
    <dbReference type="NCBI Taxonomy" id="236511"/>
    <lineage>
        <taxon>Bacteria</taxon>
        <taxon>Bacillati</taxon>
        <taxon>Actinomycetota</taxon>
        <taxon>Actinomycetes</taxon>
        <taxon>Mycobacteriales</taxon>
        <taxon>Nocardiaceae</taxon>
        <taxon>Nocardia</taxon>
    </lineage>
</organism>
<sequence>MLDELPAESVKQRSVYLADAAAACVLDKLPEQACRFLEDALDGIGEYWYATTLDRIKVVRQDLRKWDSLPEVRALDERLYDWHTTVNSLSG</sequence>
<name>A0A317NBY8_9NOCA</name>
<reference evidence="1 2" key="1">
    <citation type="submission" date="2018-05" db="EMBL/GenBank/DDBJ databases">
        <title>Genomic Encyclopedia of Type Strains, Phase IV (KMG-IV): sequencing the most valuable type-strain genomes for metagenomic binning, comparative biology and taxonomic classification.</title>
        <authorList>
            <person name="Goeker M."/>
        </authorList>
    </citation>
    <scope>NUCLEOTIDE SEQUENCE [LARGE SCALE GENOMIC DNA]</scope>
    <source>
        <strain evidence="1 2">DSM 44717</strain>
    </source>
</reference>
<evidence type="ECO:0000313" key="2">
    <source>
        <dbReference type="Proteomes" id="UP000246410"/>
    </source>
</evidence>
<gene>
    <name evidence="1" type="ORF">DFR69_1087</name>
</gene>
<protein>
    <submittedName>
        <fullName evidence="1">Uncharacterized protein</fullName>
    </submittedName>
</protein>
<evidence type="ECO:0000313" key="1">
    <source>
        <dbReference type="EMBL" id="PWV72699.1"/>
    </source>
</evidence>
<comment type="caution">
    <text evidence="1">The sequence shown here is derived from an EMBL/GenBank/DDBJ whole genome shotgun (WGS) entry which is preliminary data.</text>
</comment>
<accession>A0A317NBY8</accession>